<dbReference type="EMBL" id="JRRC01493549">
    <property type="protein sequence ID" value="KHG08270.1"/>
    <property type="molecule type" value="Genomic_DNA"/>
</dbReference>
<comment type="caution">
    <text evidence="1">The sequence shown here is derived from an EMBL/GenBank/DDBJ whole genome shotgun (WGS) entry which is preliminary data.</text>
</comment>
<organism evidence="1 2">
    <name type="scientific">Gossypium arboreum</name>
    <name type="common">Tree cotton</name>
    <name type="synonym">Gossypium nanking</name>
    <dbReference type="NCBI Taxonomy" id="29729"/>
    <lineage>
        <taxon>Eukaryota</taxon>
        <taxon>Viridiplantae</taxon>
        <taxon>Streptophyta</taxon>
        <taxon>Embryophyta</taxon>
        <taxon>Tracheophyta</taxon>
        <taxon>Spermatophyta</taxon>
        <taxon>Magnoliopsida</taxon>
        <taxon>eudicotyledons</taxon>
        <taxon>Gunneridae</taxon>
        <taxon>Pentapetalae</taxon>
        <taxon>rosids</taxon>
        <taxon>malvids</taxon>
        <taxon>Malvales</taxon>
        <taxon>Malvaceae</taxon>
        <taxon>Malvoideae</taxon>
        <taxon>Gossypium</taxon>
    </lineage>
</organism>
<name>A0A0B0N653_GOSAR</name>
<protein>
    <submittedName>
        <fullName evidence="1">Uncharacterized protein</fullName>
    </submittedName>
</protein>
<sequence>MWPNYLVHIVAFT</sequence>
<dbReference type="Proteomes" id="UP000032142">
    <property type="component" value="Unassembled WGS sequence"/>
</dbReference>
<gene>
    <name evidence="1" type="ORF">F383_34878</name>
</gene>
<evidence type="ECO:0000313" key="2">
    <source>
        <dbReference type="Proteomes" id="UP000032142"/>
    </source>
</evidence>
<proteinExistence type="predicted"/>
<reference evidence="2" key="1">
    <citation type="submission" date="2014-09" db="EMBL/GenBank/DDBJ databases">
        <authorList>
            <person name="Mudge J."/>
            <person name="Ramaraj T."/>
            <person name="Lindquist I.E."/>
            <person name="Bharti A.K."/>
            <person name="Sundararajan A."/>
            <person name="Cameron C.T."/>
            <person name="Woodward J.E."/>
            <person name="May G.D."/>
            <person name="Brubaker C."/>
            <person name="Broadhvest J."/>
            <person name="Wilkins T.A."/>
        </authorList>
    </citation>
    <scope>NUCLEOTIDE SEQUENCE</scope>
    <source>
        <strain evidence="2">cv. AKA8401</strain>
    </source>
</reference>
<accession>A0A0B0N653</accession>
<evidence type="ECO:0000313" key="1">
    <source>
        <dbReference type="EMBL" id="KHG08270.1"/>
    </source>
</evidence>
<keyword evidence="2" id="KW-1185">Reference proteome</keyword>